<organism evidence="3 4">
    <name type="scientific">Gomphillus americanus</name>
    <dbReference type="NCBI Taxonomy" id="1940652"/>
    <lineage>
        <taxon>Eukaryota</taxon>
        <taxon>Fungi</taxon>
        <taxon>Dikarya</taxon>
        <taxon>Ascomycota</taxon>
        <taxon>Pezizomycotina</taxon>
        <taxon>Lecanoromycetes</taxon>
        <taxon>OSLEUM clade</taxon>
        <taxon>Ostropomycetidae</taxon>
        <taxon>Ostropales</taxon>
        <taxon>Graphidaceae</taxon>
        <taxon>Gomphilloideae</taxon>
        <taxon>Gomphillus</taxon>
    </lineage>
</organism>
<dbReference type="PANTHER" id="PTHR30383:SF5">
    <property type="entry name" value="SGNH HYDROLASE-TYPE ESTERASE DOMAIN-CONTAINING PROTEIN"/>
    <property type="match status" value="1"/>
</dbReference>
<dbReference type="InterPro" id="IPR036514">
    <property type="entry name" value="SGNH_hydro_sf"/>
</dbReference>
<sequence length="669" mass="73344">MFSGTNFTDSITWGYGSTDWNGYRQFLLTMLEGNQVEFIGSGHTGRMYNNANEGRPGELLNQTMKFSSHILYQRPNVILLNIASNDIALSEELDTILSTFKTLLDEILEICPDAVIVLSPLGPSTNSIYQTRMDDFNRKMPTIVERLVSQGRHVLLADIAQITIFDLFDDFHYKDDGYSKLALAFYMALDIANLNGWIRDPVKIPRRELVLSTACESLPDWINLPDIFPGFQSPPDDAHYLWGDVDGNSREDLLVLAPDGQLQPYLNSPMAMPEPGKVIDWQIGNRIQTPASPTSSGSPVLLTADLTGANRASLIYVYLNGSIFASSNLGPELATGEPIFKPQVLIADTTQAPADAQGIRFADFDGDGRDDLAYLFPSGILQVWLNTANLHQHSFAEPDPEVLNIKWVDQGQIVGKIPGISRDDVRLVDLNGDGLADFLLVDPQSGTVEAWFNRGVDDWYRTSSSSLGQNPRAWVASSPPALRPGARSAIDAAKGAARDLAQFWKSSIFSRRRKAVAAKSSTLSSTTNTDDDDDDAASHKINPRVGIDADADANANANSAAAAAEEEEEEEEEDKTNRVIDEPVSSQTQRTQWRWEELGVIIEGSDDRDVIDDNNNNNTRVGVGAPGVQFADIAGSRRASYLFVEQHGRVWGWGNGCGGQGAGWGWNGD</sequence>
<dbReference type="OrthoDB" id="6123at2759"/>
<keyword evidence="4" id="KW-1185">Reference proteome</keyword>
<evidence type="ECO:0000313" key="3">
    <source>
        <dbReference type="EMBL" id="CAF9908443.1"/>
    </source>
</evidence>
<feature type="domain" description="SGNH hydrolase-type esterase" evidence="2">
    <location>
        <begin position="9"/>
        <end position="178"/>
    </location>
</feature>
<feature type="compositionally biased region" description="Low complexity" evidence="1">
    <location>
        <begin position="552"/>
        <end position="563"/>
    </location>
</feature>
<proteinExistence type="predicted"/>
<dbReference type="Proteomes" id="UP000664169">
    <property type="component" value="Unassembled WGS sequence"/>
</dbReference>
<dbReference type="Gene3D" id="2.130.10.130">
    <property type="entry name" value="Integrin alpha, N-terminal"/>
    <property type="match status" value="1"/>
</dbReference>
<dbReference type="GO" id="GO:0004622">
    <property type="term" value="F:phosphatidylcholine lysophospholipase activity"/>
    <property type="evidence" value="ECO:0007669"/>
    <property type="project" value="TreeGrafter"/>
</dbReference>
<protein>
    <recommendedName>
        <fullName evidence="2">SGNH hydrolase-type esterase domain-containing protein</fullName>
    </recommendedName>
</protein>
<evidence type="ECO:0000259" key="2">
    <source>
        <dbReference type="Pfam" id="PF13472"/>
    </source>
</evidence>
<dbReference type="Gene3D" id="3.40.50.1110">
    <property type="entry name" value="SGNH hydrolase"/>
    <property type="match status" value="1"/>
</dbReference>
<dbReference type="Pfam" id="PF13472">
    <property type="entry name" value="Lipase_GDSL_2"/>
    <property type="match status" value="1"/>
</dbReference>
<reference evidence="3" key="1">
    <citation type="submission" date="2021-03" db="EMBL/GenBank/DDBJ databases">
        <authorList>
            <person name="Tagirdzhanova G."/>
        </authorList>
    </citation>
    <scope>NUCLEOTIDE SEQUENCE</scope>
</reference>
<dbReference type="InterPro" id="IPR051532">
    <property type="entry name" value="Ester_Hydrolysis_Enzymes"/>
</dbReference>
<evidence type="ECO:0000313" key="4">
    <source>
        <dbReference type="Proteomes" id="UP000664169"/>
    </source>
</evidence>
<feature type="region of interest" description="Disordered" evidence="1">
    <location>
        <begin position="519"/>
        <end position="585"/>
    </location>
</feature>
<dbReference type="SUPFAM" id="SSF69318">
    <property type="entry name" value="Integrin alpha N-terminal domain"/>
    <property type="match status" value="1"/>
</dbReference>
<comment type="caution">
    <text evidence="3">The sequence shown here is derived from an EMBL/GenBank/DDBJ whole genome shotgun (WGS) entry which is preliminary data.</text>
</comment>
<dbReference type="AlphaFoldDB" id="A0A8H3EQ40"/>
<gene>
    <name evidence="3" type="ORF">GOMPHAMPRED_006164</name>
</gene>
<feature type="compositionally biased region" description="Acidic residues" evidence="1">
    <location>
        <begin position="564"/>
        <end position="574"/>
    </location>
</feature>
<feature type="compositionally biased region" description="Low complexity" evidence="1">
    <location>
        <begin position="519"/>
        <end position="528"/>
    </location>
</feature>
<dbReference type="PANTHER" id="PTHR30383">
    <property type="entry name" value="THIOESTERASE 1/PROTEASE 1/LYSOPHOSPHOLIPASE L1"/>
    <property type="match status" value="1"/>
</dbReference>
<dbReference type="InterPro" id="IPR013830">
    <property type="entry name" value="SGNH_hydro"/>
</dbReference>
<name>A0A8H3EQ40_9LECA</name>
<dbReference type="InterPro" id="IPR028994">
    <property type="entry name" value="Integrin_alpha_N"/>
</dbReference>
<evidence type="ECO:0000256" key="1">
    <source>
        <dbReference type="SAM" id="MobiDB-lite"/>
    </source>
</evidence>
<dbReference type="EMBL" id="CAJPDQ010000004">
    <property type="protein sequence ID" value="CAF9908443.1"/>
    <property type="molecule type" value="Genomic_DNA"/>
</dbReference>
<dbReference type="SUPFAM" id="SSF52266">
    <property type="entry name" value="SGNH hydrolase"/>
    <property type="match status" value="1"/>
</dbReference>
<accession>A0A8H3EQ40</accession>